<evidence type="ECO:0000313" key="7">
    <source>
        <dbReference type="Proteomes" id="UP000051448"/>
    </source>
</evidence>
<dbReference type="PATRIC" id="fig|1423759.3.peg.897"/>
<gene>
    <name evidence="6" type="ORF">FC92_GL000850</name>
</gene>
<dbReference type="Pfam" id="PF13411">
    <property type="entry name" value="MerR_1"/>
    <property type="match status" value="1"/>
</dbReference>
<dbReference type="PANTHER" id="PTHR30204:SF69">
    <property type="entry name" value="MERR-FAMILY TRANSCRIPTIONAL REGULATOR"/>
    <property type="match status" value="1"/>
</dbReference>
<dbReference type="InterPro" id="IPR000551">
    <property type="entry name" value="MerR-type_HTH_dom"/>
</dbReference>
<evidence type="ECO:0000313" key="6">
    <source>
        <dbReference type="EMBL" id="KRL06367.1"/>
    </source>
</evidence>
<dbReference type="RefSeq" id="WP_057869844.1">
    <property type="nucleotide sequence ID" value="NZ_AZDX01000024.1"/>
</dbReference>
<dbReference type="Proteomes" id="UP000051448">
    <property type="component" value="Unassembled WGS sequence"/>
</dbReference>
<comment type="caution">
    <text evidence="6">The sequence shown here is derived from an EMBL/GenBank/DDBJ whole genome shotgun (WGS) entry which is preliminary data.</text>
</comment>
<dbReference type="PANTHER" id="PTHR30204">
    <property type="entry name" value="REDOX-CYCLING DRUG-SENSING TRANSCRIPTIONAL ACTIVATOR SOXR"/>
    <property type="match status" value="1"/>
</dbReference>
<feature type="domain" description="HTH merR-type" evidence="5">
    <location>
        <begin position="1"/>
        <end position="70"/>
    </location>
</feature>
<sequence>MRIDEFSKISGVSVYTLRFYDKLNILKPNSVNQNNKYRDYEPKQLSRVAEINSLKELGVPLKDMSDFFSVPSNDAKMIRVIADRQIPELQTKIKHTEDQIKHIQASLFLYNNGGFDMVNGITVKTTRAFLAATLRDQYDKGTKKYDEFSTNLWDKLENEIKKNGGLLSTPCLTLYYSGLYLNQDNKIVDQEIVEPLTHGLVVDEKSNVVIREIPSEEVASIIHTGGFNDIGVTGNKLIAWVKENGYEVSRPIREIYHIDQKNTGDLSTIELQLPLKGNQ</sequence>
<reference evidence="6 7" key="1">
    <citation type="journal article" date="2015" name="Genome Announc.">
        <title>Expanding the biotechnology potential of lactobacilli through comparative genomics of 213 strains and associated genera.</title>
        <authorList>
            <person name="Sun Z."/>
            <person name="Harris H.M."/>
            <person name="McCann A."/>
            <person name="Guo C."/>
            <person name="Argimon S."/>
            <person name="Zhang W."/>
            <person name="Yang X."/>
            <person name="Jeffery I.B."/>
            <person name="Cooney J.C."/>
            <person name="Kagawa T.F."/>
            <person name="Liu W."/>
            <person name="Song Y."/>
            <person name="Salvetti E."/>
            <person name="Wrobel A."/>
            <person name="Rasinkangas P."/>
            <person name="Parkhill J."/>
            <person name="Rea M.C."/>
            <person name="O'Sullivan O."/>
            <person name="Ritari J."/>
            <person name="Douillard F.P."/>
            <person name="Paul Ross R."/>
            <person name="Yang R."/>
            <person name="Briner A.E."/>
            <person name="Felis G.E."/>
            <person name="de Vos W.M."/>
            <person name="Barrangou R."/>
            <person name="Klaenhammer T.R."/>
            <person name="Caufield P.W."/>
            <person name="Cui Y."/>
            <person name="Zhang H."/>
            <person name="O'Toole P.W."/>
        </authorList>
    </citation>
    <scope>NUCLEOTIDE SEQUENCE [LARGE SCALE GENOMIC DNA]</scope>
    <source>
        <strain evidence="6 7">DSM 19519</strain>
    </source>
</reference>
<keyword evidence="4" id="KW-0804">Transcription</keyword>
<keyword evidence="2" id="KW-0805">Transcription regulation</keyword>
<keyword evidence="3" id="KW-0238">DNA-binding</keyword>
<name>A0A0R1ME76_9LACO</name>
<evidence type="ECO:0000256" key="4">
    <source>
        <dbReference type="ARBA" id="ARBA00023163"/>
    </source>
</evidence>
<proteinExistence type="predicted"/>
<dbReference type="InterPro" id="IPR011256">
    <property type="entry name" value="Reg_factor_effector_dom_sf"/>
</dbReference>
<dbReference type="STRING" id="1423759.FC92_GL000850"/>
<dbReference type="EMBL" id="AZDX01000024">
    <property type="protein sequence ID" value="KRL06367.1"/>
    <property type="molecule type" value="Genomic_DNA"/>
</dbReference>
<dbReference type="SUPFAM" id="SSF46955">
    <property type="entry name" value="Putative DNA-binding domain"/>
    <property type="match status" value="1"/>
</dbReference>
<dbReference type="InterPro" id="IPR010499">
    <property type="entry name" value="AraC_E-bd"/>
</dbReference>
<evidence type="ECO:0000256" key="3">
    <source>
        <dbReference type="ARBA" id="ARBA00023125"/>
    </source>
</evidence>
<organism evidence="6 7">
    <name type="scientific">Liquorilactobacillus hordei DSM 19519</name>
    <dbReference type="NCBI Taxonomy" id="1423759"/>
    <lineage>
        <taxon>Bacteria</taxon>
        <taxon>Bacillati</taxon>
        <taxon>Bacillota</taxon>
        <taxon>Bacilli</taxon>
        <taxon>Lactobacillales</taxon>
        <taxon>Lactobacillaceae</taxon>
        <taxon>Liquorilactobacillus</taxon>
    </lineage>
</organism>
<dbReference type="InterPro" id="IPR009061">
    <property type="entry name" value="DNA-bd_dom_put_sf"/>
</dbReference>
<dbReference type="InterPro" id="IPR047057">
    <property type="entry name" value="MerR_fam"/>
</dbReference>
<dbReference type="Gene3D" id="3.20.80.10">
    <property type="entry name" value="Regulatory factor, effector binding domain"/>
    <property type="match status" value="1"/>
</dbReference>
<dbReference type="Pfam" id="PF06445">
    <property type="entry name" value="GyrI-like"/>
    <property type="match status" value="1"/>
</dbReference>
<keyword evidence="1" id="KW-0678">Repressor</keyword>
<evidence type="ECO:0000259" key="5">
    <source>
        <dbReference type="PROSITE" id="PS50937"/>
    </source>
</evidence>
<dbReference type="GO" id="GO:0003700">
    <property type="term" value="F:DNA-binding transcription factor activity"/>
    <property type="evidence" value="ECO:0007669"/>
    <property type="project" value="InterPro"/>
</dbReference>
<dbReference type="SMART" id="SM00871">
    <property type="entry name" value="AraC_E_bind"/>
    <property type="match status" value="1"/>
</dbReference>
<dbReference type="Gene3D" id="1.10.1660.10">
    <property type="match status" value="1"/>
</dbReference>
<dbReference type="GO" id="GO:0003677">
    <property type="term" value="F:DNA binding"/>
    <property type="evidence" value="ECO:0007669"/>
    <property type="project" value="UniProtKB-KW"/>
</dbReference>
<protein>
    <recommendedName>
        <fullName evidence="5">HTH merR-type domain-containing protein</fullName>
    </recommendedName>
</protein>
<evidence type="ECO:0000256" key="2">
    <source>
        <dbReference type="ARBA" id="ARBA00023015"/>
    </source>
</evidence>
<accession>A0A0R1ME76</accession>
<dbReference type="InterPro" id="IPR029442">
    <property type="entry name" value="GyrI-like"/>
</dbReference>
<dbReference type="PROSITE" id="PS50937">
    <property type="entry name" value="HTH_MERR_2"/>
    <property type="match status" value="1"/>
</dbReference>
<keyword evidence="7" id="KW-1185">Reference proteome</keyword>
<dbReference type="GeneID" id="98311774"/>
<dbReference type="AlphaFoldDB" id="A0A0R1ME76"/>
<evidence type="ECO:0000256" key="1">
    <source>
        <dbReference type="ARBA" id="ARBA00022491"/>
    </source>
</evidence>
<dbReference type="OrthoDB" id="9806513at2"/>
<dbReference type="SUPFAM" id="SSF55136">
    <property type="entry name" value="Probable bacterial effector-binding domain"/>
    <property type="match status" value="1"/>
</dbReference>
<dbReference type="SMART" id="SM00422">
    <property type="entry name" value="HTH_MERR"/>
    <property type="match status" value="1"/>
</dbReference>